<proteinExistence type="predicted"/>
<dbReference type="InterPro" id="IPR055256">
    <property type="entry name" value="KH_1_KHDC4/BBP-like"/>
</dbReference>
<dbReference type="InterPro" id="IPR047889">
    <property type="entry name" value="KHDC4_KH-I_second"/>
</dbReference>
<evidence type="ECO:0000256" key="1">
    <source>
        <dbReference type="SAM" id="MobiDB-lite"/>
    </source>
</evidence>
<dbReference type="Pfam" id="PF22675">
    <property type="entry name" value="KH-I_KHDC4-BBP"/>
    <property type="match status" value="1"/>
</dbReference>
<feature type="region of interest" description="Disordered" evidence="1">
    <location>
        <begin position="614"/>
        <end position="678"/>
    </location>
</feature>
<keyword evidence="4" id="KW-1185">Reference proteome</keyword>
<dbReference type="EMBL" id="JAWDEY010000019">
    <property type="protein sequence ID" value="KAK6588949.1"/>
    <property type="molecule type" value="Genomic_DNA"/>
</dbReference>
<feature type="domain" description="KHDC4/BBP-like KH-domain type I" evidence="2">
    <location>
        <begin position="696"/>
        <end position="769"/>
    </location>
</feature>
<dbReference type="GO" id="GO:0005634">
    <property type="term" value="C:nucleus"/>
    <property type="evidence" value="ECO:0007669"/>
    <property type="project" value="InterPro"/>
</dbReference>
<feature type="compositionally biased region" description="Basic and acidic residues" evidence="1">
    <location>
        <begin position="627"/>
        <end position="637"/>
    </location>
</feature>
<dbReference type="PANTHER" id="PTHR15744:SF0">
    <property type="entry name" value="KH HOMOLOGY DOMAIN-CONTAINING PROTEIN 4"/>
    <property type="match status" value="1"/>
</dbReference>
<dbReference type="Proteomes" id="UP001311799">
    <property type="component" value="Unassembled WGS sequence"/>
</dbReference>
<protein>
    <submittedName>
        <fullName evidence="3">RRM domain and KH domain</fullName>
    </submittedName>
</protein>
<feature type="region of interest" description="Disordered" evidence="1">
    <location>
        <begin position="802"/>
        <end position="821"/>
    </location>
</feature>
<dbReference type="PANTHER" id="PTHR15744">
    <property type="entry name" value="BLOM7"/>
    <property type="match status" value="1"/>
</dbReference>
<dbReference type="SUPFAM" id="SSF54791">
    <property type="entry name" value="Eukaryotic type KH-domain (KH-domain type I)"/>
    <property type="match status" value="1"/>
</dbReference>
<gene>
    <name evidence="3" type="ORF">RS030_273691</name>
</gene>
<dbReference type="AlphaFoldDB" id="A0AAV9XXX5"/>
<dbReference type="Gene3D" id="3.30.1370.10">
    <property type="entry name" value="K Homology domain, type 1"/>
    <property type="match status" value="1"/>
</dbReference>
<sequence>MLKNQLNCVFGDPIEKDFKPLVYDQNRQNKNTMLKWPKVQKTTQEINRNSNIDNPRLLEMELKHSLVNENMNNVELGGFEVGFNRESIIQNETMTTTIERSYNEVPKFLISYSDIYQDNNSSHGCGLDDFENVEFNNKLLRSNNSNSSTTQQNYWVGNVLDQHFPVINSGNTFINSLSGTEAGSVLNNSSLVLEEDNGILDLLTQALNKTYLSDEKNDNLMMCSENVDNLCLNNNSNSISGELNIGIIKEKNKLISGKNDIDIYENNNENGMGKMSLVDNLNNSLEQSSIICGDTKNVDQHVLGIRIFTNTESMNKKKLSNIQLNTFDLINLCSQFGNILDICICNDGYYITYETRNSLEKALSSLENLQISAEGDFIHVFLHQTSNKMIGGIGRSMDLTKNQWDDGFISLNYSGIKDITSVNSSSDSLNLIDNMSILDNSNCGNTSTSFSSTLSASTGISTVRTPNSGLMIGNSVVRTSLGPGSPWNNYDNQQISSYENDLWTSLLNDGMNYNINDNIIFPDSCNKINIRQNKNQDYTQNNNIGLKIDMVNETEVKNNAKNTVKLDNRFNTINKSCENGRINKVNNAVTYSSVAGSNINKNNSMDFNLISHSGNVGQKVNKPSKLSIDKPNSKDNSSELLGTEKVQISTSVNSLMDSPSSSSSLLSSGSNNSNTQNSQPLLKKYTARYEIQIPPDNQFQIARRIIGTRGVNMKKIFKLTQSKLRLRGKGSGYLEGYNKQEADEPLHLCISSTDSEQYNNAKKLVEKLLLKIYQEYDDFLISNNEGHKLLNLQLKYKETMRTKQTGSSAGSNTNINQSKHK</sequence>
<feature type="compositionally biased region" description="Low complexity" evidence="1">
    <location>
        <begin position="651"/>
        <end position="678"/>
    </location>
</feature>
<evidence type="ECO:0000313" key="4">
    <source>
        <dbReference type="Proteomes" id="UP001311799"/>
    </source>
</evidence>
<evidence type="ECO:0000313" key="3">
    <source>
        <dbReference type="EMBL" id="KAK6588949.1"/>
    </source>
</evidence>
<dbReference type="CDD" id="cd00590">
    <property type="entry name" value="RRM_SF"/>
    <property type="match status" value="1"/>
</dbReference>
<feature type="compositionally biased region" description="Polar residues" evidence="1">
    <location>
        <begin position="638"/>
        <end position="650"/>
    </location>
</feature>
<dbReference type="SUPFAM" id="SSF54928">
    <property type="entry name" value="RNA-binding domain, RBD"/>
    <property type="match status" value="1"/>
</dbReference>
<dbReference type="InterPro" id="IPR035979">
    <property type="entry name" value="RBD_domain_sf"/>
</dbReference>
<reference evidence="3 4" key="1">
    <citation type="submission" date="2023-10" db="EMBL/GenBank/DDBJ databases">
        <title>Comparative genomics analysis reveals potential genetic determinants of host preference in Cryptosporidium xiaoi.</title>
        <authorList>
            <person name="Xiao L."/>
            <person name="Li J."/>
        </authorList>
    </citation>
    <scope>NUCLEOTIDE SEQUENCE [LARGE SCALE GENOMIC DNA]</scope>
    <source>
        <strain evidence="3 4">52996</strain>
    </source>
</reference>
<dbReference type="InterPro" id="IPR031121">
    <property type="entry name" value="RIK/BLOM7"/>
</dbReference>
<dbReference type="GO" id="GO:0003723">
    <property type="term" value="F:RNA binding"/>
    <property type="evidence" value="ECO:0007669"/>
    <property type="project" value="InterPro"/>
</dbReference>
<dbReference type="CDD" id="cd22386">
    <property type="entry name" value="KH-I_KHDC4_rpt2"/>
    <property type="match status" value="1"/>
</dbReference>
<comment type="caution">
    <text evidence="3">The sequence shown here is derived from an EMBL/GenBank/DDBJ whole genome shotgun (WGS) entry which is preliminary data.</text>
</comment>
<organism evidence="3 4">
    <name type="scientific">Cryptosporidium xiaoi</name>
    <dbReference type="NCBI Taxonomy" id="659607"/>
    <lineage>
        <taxon>Eukaryota</taxon>
        <taxon>Sar</taxon>
        <taxon>Alveolata</taxon>
        <taxon>Apicomplexa</taxon>
        <taxon>Conoidasida</taxon>
        <taxon>Coccidia</taxon>
        <taxon>Eucoccidiorida</taxon>
        <taxon>Eimeriorina</taxon>
        <taxon>Cryptosporidiidae</taxon>
        <taxon>Cryptosporidium</taxon>
    </lineage>
</organism>
<name>A0AAV9XXX5_9CRYT</name>
<evidence type="ECO:0000259" key="2">
    <source>
        <dbReference type="Pfam" id="PF22675"/>
    </source>
</evidence>
<dbReference type="InterPro" id="IPR036612">
    <property type="entry name" value="KH_dom_type_1_sf"/>
</dbReference>
<dbReference type="FunFam" id="3.30.1370.10:FF:000037">
    <property type="entry name" value="KH domain protein"/>
    <property type="match status" value="1"/>
</dbReference>
<accession>A0AAV9XXX5</accession>